<sequence length="148" mass="17115">MKTYLATVCLTKTYTDKMCNQVLLQKEVPDEKAAHAWLNKALERYNYVAGIKGLCYVSWFSLDDENGTQLLYFDYFASDAPHEIQARVTLTKKYPAQNKTIVLTEKCECYNHAIIWVDWVYLKFESSDNAAFTNYQLIDKTTGIVINN</sequence>
<dbReference type="Proteomes" id="UP000322940">
    <property type="component" value="Unassembled WGS sequence"/>
</dbReference>
<dbReference type="EMBL" id="VVXH01000050">
    <property type="protein sequence ID" value="KAA2373109.1"/>
    <property type="molecule type" value="Genomic_DNA"/>
</dbReference>
<dbReference type="AlphaFoldDB" id="A0A5B3GYF4"/>
<evidence type="ECO:0000313" key="2">
    <source>
        <dbReference type="Proteomes" id="UP000322940"/>
    </source>
</evidence>
<reference evidence="1 2" key="1">
    <citation type="journal article" date="2019" name="Nat. Med.">
        <title>A library of human gut bacterial isolates paired with longitudinal multiomics data enables mechanistic microbiome research.</title>
        <authorList>
            <person name="Poyet M."/>
            <person name="Groussin M."/>
            <person name="Gibbons S.M."/>
            <person name="Avila-Pacheco J."/>
            <person name="Jiang X."/>
            <person name="Kearney S.M."/>
            <person name="Perrotta A.R."/>
            <person name="Berdy B."/>
            <person name="Zhao S."/>
            <person name="Lieberman T.D."/>
            <person name="Swanson P.K."/>
            <person name="Smith M."/>
            <person name="Roesemann S."/>
            <person name="Alexander J.E."/>
            <person name="Rich S.A."/>
            <person name="Livny J."/>
            <person name="Vlamakis H."/>
            <person name="Clish C."/>
            <person name="Bullock K."/>
            <person name="Deik A."/>
            <person name="Scott J."/>
            <person name="Pierce K.A."/>
            <person name="Xavier R.J."/>
            <person name="Alm E.J."/>
        </authorList>
    </citation>
    <scope>NUCLEOTIDE SEQUENCE [LARGE SCALE GENOMIC DNA]</scope>
    <source>
        <strain evidence="1 2">BIOML-A266</strain>
    </source>
</reference>
<accession>A0A5B3GYF4</accession>
<comment type="caution">
    <text evidence="1">The sequence shown here is derived from an EMBL/GenBank/DDBJ whole genome shotgun (WGS) entry which is preliminary data.</text>
</comment>
<gene>
    <name evidence="1" type="ORF">F2Y10_16750</name>
</gene>
<dbReference type="RefSeq" id="WP_130066109.1">
    <property type="nucleotide sequence ID" value="NZ_DAWDON010000005.1"/>
</dbReference>
<organism evidence="1 2">
    <name type="scientific">Alistipes onderdonkii</name>
    <dbReference type="NCBI Taxonomy" id="328813"/>
    <lineage>
        <taxon>Bacteria</taxon>
        <taxon>Pseudomonadati</taxon>
        <taxon>Bacteroidota</taxon>
        <taxon>Bacteroidia</taxon>
        <taxon>Bacteroidales</taxon>
        <taxon>Rikenellaceae</taxon>
        <taxon>Alistipes</taxon>
    </lineage>
</organism>
<protein>
    <submittedName>
        <fullName evidence="1">Uncharacterized protein</fullName>
    </submittedName>
</protein>
<evidence type="ECO:0000313" key="1">
    <source>
        <dbReference type="EMBL" id="KAA2373109.1"/>
    </source>
</evidence>
<proteinExistence type="predicted"/>
<name>A0A5B3GYF4_9BACT</name>